<name>A0A414SB14_MEDGN</name>
<evidence type="ECO:0000313" key="6">
    <source>
        <dbReference type="EMBL" id="RHG16245.1"/>
    </source>
</evidence>
<reference evidence="6 7" key="1">
    <citation type="submission" date="2018-08" db="EMBL/GenBank/DDBJ databases">
        <title>A genome reference for cultivated species of the human gut microbiota.</title>
        <authorList>
            <person name="Zou Y."/>
            <person name="Xue W."/>
            <person name="Luo G."/>
        </authorList>
    </citation>
    <scope>NUCLEOTIDE SEQUENCE [LARGE SCALE GENOMIC DNA]</scope>
    <source>
        <strain evidence="6 7">AM22-7AC</strain>
    </source>
</reference>
<organism evidence="6 7">
    <name type="scientific">Mediterraneibacter gnavus</name>
    <name type="common">Ruminococcus gnavus</name>
    <dbReference type="NCBI Taxonomy" id="33038"/>
    <lineage>
        <taxon>Bacteria</taxon>
        <taxon>Bacillati</taxon>
        <taxon>Bacillota</taxon>
        <taxon>Clostridia</taxon>
        <taxon>Lachnospirales</taxon>
        <taxon>Lachnospiraceae</taxon>
        <taxon>Mediterraneibacter</taxon>
    </lineage>
</organism>
<keyword evidence="3" id="KW-0472">Membrane</keyword>
<keyword evidence="5" id="KW-0449">Lipoprotein</keyword>
<dbReference type="RefSeq" id="WP_118263230.1">
    <property type="nucleotide sequence ID" value="NZ_JAQESN010000001.1"/>
</dbReference>
<keyword evidence="1" id="KW-1003">Cell membrane</keyword>
<dbReference type="Gene3D" id="3.40.190.10">
    <property type="entry name" value="Periplasmic binding protein-like II"/>
    <property type="match status" value="1"/>
</dbReference>
<dbReference type="PROSITE" id="PS51257">
    <property type="entry name" value="PROKAR_LIPOPROTEIN"/>
    <property type="match status" value="1"/>
</dbReference>
<dbReference type="InterPro" id="IPR006059">
    <property type="entry name" value="SBP"/>
</dbReference>
<evidence type="ECO:0000313" key="7">
    <source>
        <dbReference type="Proteomes" id="UP000285697"/>
    </source>
</evidence>
<evidence type="ECO:0000256" key="4">
    <source>
        <dbReference type="ARBA" id="ARBA00023139"/>
    </source>
</evidence>
<proteinExistence type="predicted"/>
<comment type="caution">
    <text evidence="6">The sequence shown here is derived from an EMBL/GenBank/DDBJ whole genome shotgun (WGS) entry which is preliminary data.</text>
</comment>
<dbReference type="InterPro" id="IPR050490">
    <property type="entry name" value="Bact_solute-bd_prot1"/>
</dbReference>
<accession>A0A414SB14</accession>
<dbReference type="PANTHER" id="PTHR43649:SF33">
    <property type="entry name" value="POLYGALACTURONAN_RHAMNOGALACTURONAN-BINDING PROTEIN YTCQ"/>
    <property type="match status" value="1"/>
</dbReference>
<dbReference type="PANTHER" id="PTHR43649">
    <property type="entry name" value="ARABINOSE-BINDING PROTEIN-RELATED"/>
    <property type="match status" value="1"/>
</dbReference>
<keyword evidence="2" id="KW-0732">Signal</keyword>
<sequence length="511" mass="58561">MRSFYQKAAVVLSVAALLTGCAKEGEVQDTEKKQEDTVLTILVQQSGTNMSGTWEGESADRLYEETGIRLEFYSNGNGDEKRLKQYLAAGTLPDIIGFRDMEQAELLTGAGVLADLDEWEEELSDVFETSGYETALRYYRENFGGEEEDLYFLPTSVGKQGAEKDYWMPMVQWNVYEKAGCPQVEHLEDYLDAAEQMLEKKAMTAMGEPVYGFSLCSDWTDKKMQQPSSLYGYYGMDVGSLSPLFAVDAKTGTIQGILEEDSFYKQALHFYFEANQRELLDPDSRTQTFEKLQEKYQKGQILFSGYAWQTGEYGRTETKEEEQSDGYIPLVAGDMTLYQRPENPVGENWFFAVNKNSEKQEKACEFLNWFYTPENIVKLYEEKEGMDPYGKEEEKPVFQWLGLTQAEAGFSGEDPAQKKQSQGKTVEGCRAVYLMDALPAKLQTIESHLQEMVQELSWNMIYAETEEEFEQLWAEMLQRGEALGMEQLNAYYQKEWKQALEKEKVYGNSQK</sequence>
<gene>
    <name evidence="6" type="ORF">DW270_13510</name>
</gene>
<dbReference type="AlphaFoldDB" id="A0A414SB14"/>
<evidence type="ECO:0000256" key="2">
    <source>
        <dbReference type="ARBA" id="ARBA00022729"/>
    </source>
</evidence>
<dbReference type="Proteomes" id="UP000285697">
    <property type="component" value="Unassembled WGS sequence"/>
</dbReference>
<dbReference type="Pfam" id="PF13416">
    <property type="entry name" value="SBP_bac_8"/>
    <property type="match status" value="1"/>
</dbReference>
<keyword evidence="4" id="KW-0564">Palmitate</keyword>
<evidence type="ECO:0000256" key="1">
    <source>
        <dbReference type="ARBA" id="ARBA00022475"/>
    </source>
</evidence>
<evidence type="ECO:0000256" key="5">
    <source>
        <dbReference type="ARBA" id="ARBA00023288"/>
    </source>
</evidence>
<protein>
    <submittedName>
        <fullName evidence="6">Extracellular solute-binding protein</fullName>
    </submittedName>
</protein>
<dbReference type="EMBL" id="QRIA01000023">
    <property type="protein sequence ID" value="RHG16245.1"/>
    <property type="molecule type" value="Genomic_DNA"/>
</dbReference>
<dbReference type="SUPFAM" id="SSF53850">
    <property type="entry name" value="Periplasmic binding protein-like II"/>
    <property type="match status" value="1"/>
</dbReference>
<evidence type="ECO:0000256" key="3">
    <source>
        <dbReference type="ARBA" id="ARBA00023136"/>
    </source>
</evidence>